<organism evidence="2 3">
    <name type="scientific">Trichomonas vaginalis (strain ATCC PRA-98 / G3)</name>
    <dbReference type="NCBI Taxonomy" id="412133"/>
    <lineage>
        <taxon>Eukaryota</taxon>
        <taxon>Metamonada</taxon>
        <taxon>Parabasalia</taxon>
        <taxon>Trichomonadida</taxon>
        <taxon>Trichomonadidae</taxon>
        <taxon>Trichomonas</taxon>
    </lineage>
</organism>
<dbReference type="InParanoid" id="A2EWD2"/>
<evidence type="ECO:0000313" key="2">
    <source>
        <dbReference type="EMBL" id="EAY03036.1"/>
    </source>
</evidence>
<dbReference type="RefSeq" id="XP_001315259.1">
    <property type="nucleotide sequence ID" value="XM_001315224.1"/>
</dbReference>
<dbReference type="EMBL" id="DS113517">
    <property type="protein sequence ID" value="EAY03036.1"/>
    <property type="molecule type" value="Genomic_DNA"/>
</dbReference>
<keyword evidence="1" id="KW-0175">Coiled coil</keyword>
<dbReference type="Proteomes" id="UP000001542">
    <property type="component" value="Unassembled WGS sequence"/>
</dbReference>
<protein>
    <submittedName>
        <fullName evidence="2">Uncharacterized protein</fullName>
    </submittedName>
</protein>
<gene>
    <name evidence="2" type="ORF">TVAG_143360</name>
</gene>
<evidence type="ECO:0000313" key="3">
    <source>
        <dbReference type="Proteomes" id="UP000001542"/>
    </source>
</evidence>
<dbReference type="KEGG" id="tva:4760876"/>
<reference evidence="2" key="2">
    <citation type="journal article" date="2007" name="Science">
        <title>Draft genome sequence of the sexually transmitted pathogen Trichomonas vaginalis.</title>
        <authorList>
            <person name="Carlton J.M."/>
            <person name="Hirt R.P."/>
            <person name="Silva J.C."/>
            <person name="Delcher A.L."/>
            <person name="Schatz M."/>
            <person name="Zhao Q."/>
            <person name="Wortman J.R."/>
            <person name="Bidwell S.L."/>
            <person name="Alsmark U.C.M."/>
            <person name="Besteiro S."/>
            <person name="Sicheritz-Ponten T."/>
            <person name="Noel C.J."/>
            <person name="Dacks J.B."/>
            <person name="Foster P.G."/>
            <person name="Simillion C."/>
            <person name="Van de Peer Y."/>
            <person name="Miranda-Saavedra D."/>
            <person name="Barton G.J."/>
            <person name="Westrop G.D."/>
            <person name="Mueller S."/>
            <person name="Dessi D."/>
            <person name="Fiori P.L."/>
            <person name="Ren Q."/>
            <person name="Paulsen I."/>
            <person name="Zhang H."/>
            <person name="Bastida-Corcuera F.D."/>
            <person name="Simoes-Barbosa A."/>
            <person name="Brown M.T."/>
            <person name="Hayes R.D."/>
            <person name="Mukherjee M."/>
            <person name="Okumura C.Y."/>
            <person name="Schneider R."/>
            <person name="Smith A.J."/>
            <person name="Vanacova S."/>
            <person name="Villalvazo M."/>
            <person name="Haas B.J."/>
            <person name="Pertea M."/>
            <person name="Feldblyum T.V."/>
            <person name="Utterback T.R."/>
            <person name="Shu C.L."/>
            <person name="Osoegawa K."/>
            <person name="de Jong P.J."/>
            <person name="Hrdy I."/>
            <person name="Horvathova L."/>
            <person name="Zubacova Z."/>
            <person name="Dolezal P."/>
            <person name="Malik S.B."/>
            <person name="Logsdon J.M. Jr."/>
            <person name="Henze K."/>
            <person name="Gupta A."/>
            <person name="Wang C.C."/>
            <person name="Dunne R.L."/>
            <person name="Upcroft J.A."/>
            <person name="Upcroft P."/>
            <person name="White O."/>
            <person name="Salzberg S.L."/>
            <person name="Tang P."/>
            <person name="Chiu C.-H."/>
            <person name="Lee Y.-S."/>
            <person name="Embley T.M."/>
            <person name="Coombs G.H."/>
            <person name="Mottram J.C."/>
            <person name="Tachezy J."/>
            <person name="Fraser-Liggett C.M."/>
            <person name="Johnson P.J."/>
        </authorList>
    </citation>
    <scope>NUCLEOTIDE SEQUENCE [LARGE SCALE GENOMIC DNA]</scope>
    <source>
        <strain evidence="2">G3</strain>
    </source>
</reference>
<keyword evidence="3" id="KW-1185">Reference proteome</keyword>
<accession>A2EWD2</accession>
<feature type="coiled-coil region" evidence="1">
    <location>
        <begin position="320"/>
        <end position="347"/>
    </location>
</feature>
<dbReference type="AlphaFoldDB" id="A2EWD2"/>
<name>A2EWD2_TRIV3</name>
<dbReference type="VEuPathDB" id="TrichDB:TVAGG3_0353400"/>
<reference evidence="2" key="1">
    <citation type="submission" date="2006-10" db="EMBL/GenBank/DDBJ databases">
        <authorList>
            <person name="Amadeo P."/>
            <person name="Zhao Q."/>
            <person name="Wortman J."/>
            <person name="Fraser-Liggett C."/>
            <person name="Carlton J."/>
        </authorList>
    </citation>
    <scope>NUCLEOTIDE SEQUENCE</scope>
    <source>
        <strain evidence="2">G3</strain>
    </source>
</reference>
<dbReference type="SMR" id="A2EWD2"/>
<evidence type="ECO:0000256" key="1">
    <source>
        <dbReference type="SAM" id="Coils"/>
    </source>
</evidence>
<sequence length="350" mass="40105">MNTTFSISSPLRHSANDILPSSPVRSRGFSGTMTYTLKEHPTTTFILPLKDTYKNLQKLIHKYSVECYLSETMPEMATQFVLVTKSFEHFTELANGFYQGVNLSPRGRTSLRTSALQVAARALVENWMDFIDIMNDVFHHGLIYFYQLIPKYFAAVHEDLNATLESFKSYSYKTDVPAGAIRKLQDEVYRLQDIGAGICKQCEPRYQPNLEDGEYLKTAKRFIDRIFRFFSVTLPKQTITSGQVFRVRSRINASCGELESVILGAMKFKDISEEVKTSIIEVNEGMEKILAQMEFPFGLQLDVSFDNEENTEVVDRDLSNESAREKIDQIKTQIRDANNTIDHAEKLLRH</sequence>
<dbReference type="VEuPathDB" id="TrichDB:TVAG_143360"/>
<proteinExistence type="predicted"/>